<gene>
    <name evidence="4" type="ORF">L613_001700000090</name>
</gene>
<evidence type="ECO:0000313" key="4">
    <source>
        <dbReference type="EMBL" id="TWH15353.1"/>
    </source>
</evidence>
<comment type="subunit">
    <text evidence="2">Heterodimer of an alpha subunit and a beta subunit processed from the same precursor.</text>
</comment>
<proteinExistence type="inferred from homology"/>
<dbReference type="InterPro" id="IPR023343">
    <property type="entry name" value="Penicillin_amidase_dom1"/>
</dbReference>
<dbReference type="PANTHER" id="PTHR34218:SF4">
    <property type="entry name" value="ACYL-HOMOSERINE LACTONE ACYLASE QUIP"/>
    <property type="match status" value="1"/>
</dbReference>
<keyword evidence="5" id="KW-1185">Reference proteome</keyword>
<evidence type="ECO:0000256" key="3">
    <source>
        <dbReference type="SAM" id="MobiDB-lite"/>
    </source>
</evidence>
<evidence type="ECO:0000256" key="2">
    <source>
        <dbReference type="ARBA" id="ARBA00038735"/>
    </source>
</evidence>
<accession>A0A562E0M7</accession>
<protein>
    <submittedName>
        <fullName evidence="4">Penicillin amidase</fullName>
    </submittedName>
</protein>
<comment type="similarity">
    <text evidence="1">Belongs to the peptidase S45 family.</text>
</comment>
<name>A0A562E0M7_9GAMM</name>
<dbReference type="EMBL" id="VLJS01000044">
    <property type="protein sequence ID" value="TWH15353.1"/>
    <property type="molecule type" value="Genomic_DNA"/>
</dbReference>
<dbReference type="Proteomes" id="UP000321583">
    <property type="component" value="Unassembled WGS sequence"/>
</dbReference>
<dbReference type="AlphaFoldDB" id="A0A562E0M7"/>
<organism evidence="4 5">
    <name type="scientific">Pseudoxanthomonas taiwanensis J19</name>
    <dbReference type="NCBI Taxonomy" id="935569"/>
    <lineage>
        <taxon>Bacteria</taxon>
        <taxon>Pseudomonadati</taxon>
        <taxon>Pseudomonadota</taxon>
        <taxon>Gammaproteobacteria</taxon>
        <taxon>Lysobacterales</taxon>
        <taxon>Lysobacteraceae</taxon>
        <taxon>Pseudoxanthomonas</taxon>
    </lineage>
</organism>
<feature type="region of interest" description="Disordered" evidence="3">
    <location>
        <begin position="209"/>
        <end position="230"/>
    </location>
</feature>
<reference evidence="4 5" key="1">
    <citation type="submission" date="2019-07" db="EMBL/GenBank/DDBJ databases">
        <title>Genome sequencing of lignin-degrading bacterial isolates.</title>
        <authorList>
            <person name="Gladden J."/>
        </authorList>
    </citation>
    <scope>NUCLEOTIDE SEQUENCE [LARGE SCALE GENOMIC DNA]</scope>
    <source>
        <strain evidence="4 5">J19</strain>
    </source>
</reference>
<dbReference type="SUPFAM" id="SSF56235">
    <property type="entry name" value="N-terminal nucleophile aminohydrolases (Ntn hydrolases)"/>
    <property type="match status" value="1"/>
</dbReference>
<dbReference type="InterPro" id="IPR002692">
    <property type="entry name" value="S45"/>
</dbReference>
<sequence>MRRWLLRAACALPLVLLALAAAAWLLLRGSLPRLEGSMALPGLAAPATVQRDALGIVTIDAASAGDAARALGYVHAQERFFEMDLLRRAAAGELAGLFGPRALDTDRRRRIHRLRARVEARLDAFAGTRMPQLQAYTEGVNAGLEALPVRPWPYLLLRQPPRPWQPADTALAGYAMYFDLQDAENRRELALWRRTRRRSTCAGCQLRPPPASRCTSLPAPAATTGRWAPR</sequence>
<evidence type="ECO:0000313" key="5">
    <source>
        <dbReference type="Proteomes" id="UP000321583"/>
    </source>
</evidence>
<evidence type="ECO:0000256" key="1">
    <source>
        <dbReference type="ARBA" id="ARBA00006586"/>
    </source>
</evidence>
<comment type="caution">
    <text evidence="4">The sequence shown here is derived from an EMBL/GenBank/DDBJ whole genome shotgun (WGS) entry which is preliminary data.</text>
</comment>
<dbReference type="Pfam" id="PF01804">
    <property type="entry name" value="Penicil_amidase"/>
    <property type="match status" value="1"/>
</dbReference>
<dbReference type="PANTHER" id="PTHR34218">
    <property type="entry name" value="PEPTIDASE S45 PENICILLIN AMIDASE"/>
    <property type="match status" value="1"/>
</dbReference>
<dbReference type="GO" id="GO:0017000">
    <property type="term" value="P:antibiotic biosynthetic process"/>
    <property type="evidence" value="ECO:0007669"/>
    <property type="project" value="InterPro"/>
</dbReference>
<dbReference type="InterPro" id="IPR029055">
    <property type="entry name" value="Ntn_hydrolases_N"/>
</dbReference>
<dbReference type="GO" id="GO:0016811">
    <property type="term" value="F:hydrolase activity, acting on carbon-nitrogen (but not peptide) bonds, in linear amides"/>
    <property type="evidence" value="ECO:0007669"/>
    <property type="project" value="InterPro"/>
</dbReference>
<dbReference type="Gene3D" id="1.10.439.10">
    <property type="entry name" value="Penicillin Amidohydrolase, domain 1"/>
    <property type="match status" value="1"/>
</dbReference>